<feature type="domain" description="PDZ" evidence="6">
    <location>
        <begin position="360"/>
        <end position="433"/>
    </location>
</feature>
<evidence type="ECO:0000256" key="3">
    <source>
        <dbReference type="ARBA" id="ARBA00022801"/>
    </source>
</evidence>
<dbReference type="Gene3D" id="2.40.10.10">
    <property type="entry name" value="Trypsin-like serine proteases"/>
    <property type="match status" value="2"/>
</dbReference>
<evidence type="ECO:0000256" key="2">
    <source>
        <dbReference type="ARBA" id="ARBA00022670"/>
    </source>
</evidence>
<dbReference type="InterPro" id="IPR043504">
    <property type="entry name" value="Peptidase_S1_PA_chymotrypsin"/>
</dbReference>
<dbReference type="SMART" id="SM00228">
    <property type="entry name" value="PDZ"/>
    <property type="match status" value="1"/>
</dbReference>
<dbReference type="InterPro" id="IPR001940">
    <property type="entry name" value="Peptidase_S1C"/>
</dbReference>
<reference evidence="7" key="1">
    <citation type="journal article" date="2021" name="PeerJ">
        <title>Extensive microbial diversity within the chicken gut microbiome revealed by metagenomics and culture.</title>
        <authorList>
            <person name="Gilroy R."/>
            <person name="Ravi A."/>
            <person name="Getino M."/>
            <person name="Pursley I."/>
            <person name="Horton D.L."/>
            <person name="Alikhan N.F."/>
            <person name="Baker D."/>
            <person name="Gharbi K."/>
            <person name="Hall N."/>
            <person name="Watson M."/>
            <person name="Adriaenssens E.M."/>
            <person name="Foster-Nyarko E."/>
            <person name="Jarju S."/>
            <person name="Secka A."/>
            <person name="Antonio M."/>
            <person name="Oren A."/>
            <person name="Chaudhuri R.R."/>
            <person name="La Ragione R."/>
            <person name="Hildebrand F."/>
            <person name="Pallen M.J."/>
        </authorList>
    </citation>
    <scope>NUCLEOTIDE SEQUENCE</scope>
    <source>
        <strain evidence="7">USAMLcec4-12693</strain>
    </source>
</reference>
<feature type="region of interest" description="Disordered" evidence="4">
    <location>
        <begin position="1"/>
        <end position="45"/>
    </location>
</feature>
<evidence type="ECO:0000313" key="8">
    <source>
        <dbReference type="Proteomes" id="UP000813420"/>
    </source>
</evidence>
<keyword evidence="5" id="KW-0472">Membrane</keyword>
<keyword evidence="5" id="KW-1133">Transmembrane helix</keyword>
<organism evidence="7 8">
    <name type="scientific">Merdimonas faecis</name>
    <dbReference type="NCBI Taxonomy" id="1653435"/>
    <lineage>
        <taxon>Bacteria</taxon>
        <taxon>Bacillati</taxon>
        <taxon>Bacillota</taxon>
        <taxon>Clostridia</taxon>
        <taxon>Lachnospirales</taxon>
        <taxon>Lachnospiraceae</taxon>
        <taxon>Merdimonas</taxon>
    </lineage>
</organism>
<dbReference type="RefSeq" id="WP_277271819.1">
    <property type="nucleotide sequence ID" value="NZ_DYXE01000046.1"/>
</dbReference>
<comment type="similarity">
    <text evidence="1">Belongs to the peptidase S1C family.</text>
</comment>
<dbReference type="SUPFAM" id="SSF50494">
    <property type="entry name" value="Trypsin-like serine proteases"/>
    <property type="match status" value="1"/>
</dbReference>
<dbReference type="Pfam" id="PF13365">
    <property type="entry name" value="Trypsin_2"/>
    <property type="match status" value="1"/>
</dbReference>
<dbReference type="PROSITE" id="PS50106">
    <property type="entry name" value="PDZ"/>
    <property type="match status" value="1"/>
</dbReference>
<dbReference type="EMBL" id="DYXE01000046">
    <property type="protein sequence ID" value="HJH49552.1"/>
    <property type="molecule type" value="Genomic_DNA"/>
</dbReference>
<evidence type="ECO:0000256" key="1">
    <source>
        <dbReference type="ARBA" id="ARBA00010541"/>
    </source>
</evidence>
<keyword evidence="3" id="KW-0378">Hydrolase</keyword>
<comment type="caution">
    <text evidence="7">The sequence shown here is derived from an EMBL/GenBank/DDBJ whole genome shotgun (WGS) entry which is preliminary data.</text>
</comment>
<dbReference type="GO" id="GO:0004252">
    <property type="term" value="F:serine-type endopeptidase activity"/>
    <property type="evidence" value="ECO:0007669"/>
    <property type="project" value="InterPro"/>
</dbReference>
<accession>A0A9D2VWS2</accession>
<evidence type="ECO:0000313" key="7">
    <source>
        <dbReference type="EMBL" id="HJH49552.1"/>
    </source>
</evidence>
<dbReference type="AlphaFoldDB" id="A0A9D2VWS2"/>
<name>A0A9D2VWS2_9FIRM</name>
<dbReference type="InterPro" id="IPR001478">
    <property type="entry name" value="PDZ"/>
</dbReference>
<reference evidence="7" key="2">
    <citation type="submission" date="2021-09" db="EMBL/GenBank/DDBJ databases">
        <authorList>
            <person name="Gilroy R."/>
        </authorList>
    </citation>
    <scope>NUCLEOTIDE SEQUENCE</scope>
    <source>
        <strain evidence="7">USAMLcec4-12693</strain>
    </source>
</reference>
<gene>
    <name evidence="7" type="ORF">K8V39_04745</name>
</gene>
<dbReference type="PANTHER" id="PTHR22939:SF129">
    <property type="entry name" value="SERINE PROTEASE HTRA2, MITOCHONDRIAL"/>
    <property type="match status" value="1"/>
</dbReference>
<dbReference type="InterPro" id="IPR036034">
    <property type="entry name" value="PDZ_sf"/>
</dbReference>
<sequence>MYTIKRTVKEMDASMEEHKDPQIEQEISEKEQDTSEKEQDTSGEEYSFLQETIKDEAGGAVQKLKKDLLRTLCLGLAFGIIACFGFYAVKPLMERIFESSPKEVTIPEEEEEGEEDASQQEQQVAQTLDEESFRQMQQEMTATALEASRAVVEITGVTGSQDWMNESYDNKNSVTGLIIADNGQELLIFGKTSVLADAQEIHVTFYDGTSYAASLKKRDGNLGFGIYAVNRVEIQQSTWSQIKTAVLGSSNAVSKGNPVIVIGKQFGYEGGIGFGTVAATRNFIETADGEYRLICTDIAAAADGTGIMVNLDGEVTAVIDQTVSEEDSMNLVTGYGITDIKDIIEKLSNDETIPYIGIQGIDVTEEIANQGIPEGVYVKEVDAESPAMAAGIQAGDIITSIGGEEVKSLTAYHNALMDRDSGDEVRIRGQRRGSGGYVDITFSVTVGSKE</sequence>
<dbReference type="Proteomes" id="UP000813420">
    <property type="component" value="Unassembled WGS sequence"/>
</dbReference>
<feature type="transmembrane region" description="Helical" evidence="5">
    <location>
        <begin position="68"/>
        <end position="89"/>
    </location>
</feature>
<dbReference type="GO" id="GO:0006508">
    <property type="term" value="P:proteolysis"/>
    <property type="evidence" value="ECO:0007669"/>
    <property type="project" value="UniProtKB-KW"/>
</dbReference>
<dbReference type="PRINTS" id="PR00834">
    <property type="entry name" value="PROTEASES2C"/>
</dbReference>
<keyword evidence="2 7" id="KW-0645">Protease</keyword>
<dbReference type="InterPro" id="IPR009003">
    <property type="entry name" value="Peptidase_S1_PA"/>
</dbReference>
<dbReference type="PANTHER" id="PTHR22939">
    <property type="entry name" value="SERINE PROTEASE FAMILY S1C HTRA-RELATED"/>
    <property type="match status" value="1"/>
</dbReference>
<proteinExistence type="inferred from homology"/>
<protein>
    <submittedName>
        <fullName evidence="7">S1C family serine protease</fullName>
    </submittedName>
</protein>
<feature type="compositionally biased region" description="Basic and acidic residues" evidence="4">
    <location>
        <begin position="7"/>
        <end position="40"/>
    </location>
</feature>
<evidence type="ECO:0000256" key="4">
    <source>
        <dbReference type="SAM" id="MobiDB-lite"/>
    </source>
</evidence>
<dbReference type="SUPFAM" id="SSF50156">
    <property type="entry name" value="PDZ domain-like"/>
    <property type="match status" value="1"/>
</dbReference>
<dbReference type="Gene3D" id="2.30.42.10">
    <property type="match status" value="1"/>
</dbReference>
<evidence type="ECO:0000256" key="5">
    <source>
        <dbReference type="SAM" id="Phobius"/>
    </source>
</evidence>
<evidence type="ECO:0000259" key="6">
    <source>
        <dbReference type="PROSITE" id="PS50106"/>
    </source>
</evidence>
<keyword evidence="5" id="KW-0812">Transmembrane</keyword>
<dbReference type="Pfam" id="PF13180">
    <property type="entry name" value="PDZ_2"/>
    <property type="match status" value="1"/>
</dbReference>